<evidence type="ECO:0000313" key="1">
    <source>
        <dbReference type="EMBL" id="ETX13533.1"/>
    </source>
</evidence>
<dbReference type="AlphaFoldDB" id="X7EEI8"/>
<organism evidence="1 2">
    <name type="scientific">Roseivivax halodurans JCM 10272</name>
    <dbReference type="NCBI Taxonomy" id="1449350"/>
    <lineage>
        <taxon>Bacteria</taxon>
        <taxon>Pseudomonadati</taxon>
        <taxon>Pseudomonadota</taxon>
        <taxon>Alphaproteobacteria</taxon>
        <taxon>Rhodobacterales</taxon>
        <taxon>Roseobacteraceae</taxon>
        <taxon>Roseivivax</taxon>
    </lineage>
</organism>
<dbReference type="Proteomes" id="UP000022447">
    <property type="component" value="Unassembled WGS sequence"/>
</dbReference>
<reference evidence="1 2" key="1">
    <citation type="submission" date="2014-01" db="EMBL/GenBank/DDBJ databases">
        <title>Roseivivax halodurans JCM 10272 Genome Sequencing.</title>
        <authorList>
            <person name="Lai Q."/>
            <person name="Li G."/>
            <person name="Shao Z."/>
        </authorList>
    </citation>
    <scope>NUCLEOTIDE SEQUENCE [LARGE SCALE GENOMIC DNA]</scope>
    <source>
        <strain evidence="1 2">JCM 10272</strain>
    </source>
</reference>
<keyword evidence="2" id="KW-1185">Reference proteome</keyword>
<dbReference type="STRING" id="1449350.OCH239_09650"/>
<dbReference type="EMBL" id="JALZ01000023">
    <property type="protein sequence ID" value="ETX13533.1"/>
    <property type="molecule type" value="Genomic_DNA"/>
</dbReference>
<gene>
    <name evidence="1" type="ORF">OCH239_09650</name>
</gene>
<protein>
    <recommendedName>
        <fullName evidence="3">Transposase</fullName>
    </recommendedName>
</protein>
<accession>X7EEI8</accession>
<dbReference type="eggNOG" id="COG2801">
    <property type="taxonomic scope" value="Bacteria"/>
</dbReference>
<proteinExistence type="predicted"/>
<sequence>MQLRFVPSESTFSYFDALEEYLLKHGRPVTFYSDKHTVFRVANQAAKTGHAFRASH</sequence>
<name>X7EEI8_9RHOB</name>
<evidence type="ECO:0008006" key="3">
    <source>
        <dbReference type="Google" id="ProtNLM"/>
    </source>
</evidence>
<comment type="caution">
    <text evidence="1">The sequence shown here is derived from an EMBL/GenBank/DDBJ whole genome shotgun (WGS) entry which is preliminary data.</text>
</comment>
<evidence type="ECO:0000313" key="2">
    <source>
        <dbReference type="Proteomes" id="UP000022447"/>
    </source>
</evidence>